<name>A0ACC2RJ48_9FUNG</name>
<gene>
    <name evidence="1" type="ORF">DSO57_1017300</name>
</gene>
<dbReference type="Proteomes" id="UP001165960">
    <property type="component" value="Unassembled WGS sequence"/>
</dbReference>
<proteinExistence type="predicted"/>
<organism evidence="1 2">
    <name type="scientific">Entomophthora muscae</name>
    <dbReference type="NCBI Taxonomy" id="34485"/>
    <lineage>
        <taxon>Eukaryota</taxon>
        <taxon>Fungi</taxon>
        <taxon>Fungi incertae sedis</taxon>
        <taxon>Zoopagomycota</taxon>
        <taxon>Entomophthoromycotina</taxon>
        <taxon>Entomophthoromycetes</taxon>
        <taxon>Entomophthorales</taxon>
        <taxon>Entomophthoraceae</taxon>
        <taxon>Entomophthora</taxon>
    </lineage>
</organism>
<sequence>MEYTTPAIPLTIPKDPNRDKPEEPTVTSRETAKSSKEPTEPAKDATPKEGSPKLFAPSKDFEDDPVHQLVADNLYTIPVRGISRPQKTTANAVEVVSKVMPRKYRKPA</sequence>
<accession>A0ACC2RJ48</accession>
<comment type="caution">
    <text evidence="1">The sequence shown here is derived from an EMBL/GenBank/DDBJ whole genome shotgun (WGS) entry which is preliminary data.</text>
</comment>
<dbReference type="EMBL" id="QTSX02007172">
    <property type="protein sequence ID" value="KAJ9050128.1"/>
    <property type="molecule type" value="Genomic_DNA"/>
</dbReference>
<reference evidence="1" key="1">
    <citation type="submission" date="2022-04" db="EMBL/GenBank/DDBJ databases">
        <title>Genome of the entomopathogenic fungus Entomophthora muscae.</title>
        <authorList>
            <person name="Elya C."/>
            <person name="Lovett B.R."/>
            <person name="Lee E."/>
            <person name="Macias A.M."/>
            <person name="Hajek A.E."/>
            <person name="De Bivort B.L."/>
            <person name="Kasson M.T."/>
            <person name="De Fine Licht H.H."/>
            <person name="Stajich J.E."/>
        </authorList>
    </citation>
    <scope>NUCLEOTIDE SEQUENCE</scope>
    <source>
        <strain evidence="1">Berkeley</strain>
    </source>
</reference>
<evidence type="ECO:0000313" key="2">
    <source>
        <dbReference type="Proteomes" id="UP001165960"/>
    </source>
</evidence>
<evidence type="ECO:0000313" key="1">
    <source>
        <dbReference type="EMBL" id="KAJ9050128.1"/>
    </source>
</evidence>
<protein>
    <submittedName>
        <fullName evidence="1">Uncharacterized protein</fullName>
    </submittedName>
</protein>
<keyword evidence="2" id="KW-1185">Reference proteome</keyword>